<dbReference type="AlphaFoldDB" id="R7UV80"/>
<dbReference type="Pfam" id="PF16178">
    <property type="entry name" value="Anoct_dimer"/>
    <property type="match status" value="1"/>
</dbReference>
<feature type="transmembrane region" description="Helical" evidence="8">
    <location>
        <begin position="379"/>
        <end position="402"/>
    </location>
</feature>
<comment type="similarity">
    <text evidence="2 8">Belongs to the anoctamin family.</text>
</comment>
<feature type="transmembrane region" description="Helical" evidence="8">
    <location>
        <begin position="591"/>
        <end position="617"/>
    </location>
</feature>
<evidence type="ECO:0000256" key="4">
    <source>
        <dbReference type="ARBA" id="ARBA00022692"/>
    </source>
</evidence>
<keyword evidence="3" id="KW-1003">Cell membrane</keyword>
<dbReference type="GO" id="GO:0005254">
    <property type="term" value="F:chloride channel activity"/>
    <property type="evidence" value="ECO:0007669"/>
    <property type="project" value="TreeGrafter"/>
</dbReference>
<evidence type="ECO:0000256" key="6">
    <source>
        <dbReference type="ARBA" id="ARBA00023136"/>
    </source>
</evidence>
<feature type="domain" description="Anoctamin dimerisation" evidence="10">
    <location>
        <begin position="2"/>
        <end position="211"/>
    </location>
</feature>
<feature type="transmembrane region" description="Helical" evidence="8">
    <location>
        <begin position="749"/>
        <end position="770"/>
    </location>
</feature>
<dbReference type="InterPro" id="IPR007632">
    <property type="entry name" value="Anoctamin"/>
</dbReference>
<dbReference type="OMA" id="SQAFHPL"/>
<dbReference type="EMBL" id="KB300038">
    <property type="protein sequence ID" value="ELU07311.1"/>
    <property type="molecule type" value="Genomic_DNA"/>
</dbReference>
<dbReference type="PANTHER" id="PTHR12308">
    <property type="entry name" value="ANOCTAMIN"/>
    <property type="match status" value="1"/>
</dbReference>
<feature type="transmembrane region" description="Helical" evidence="8">
    <location>
        <begin position="226"/>
        <end position="250"/>
    </location>
</feature>
<gene>
    <name evidence="11" type="ORF">CAPTEDRAFT_153854</name>
</gene>
<reference evidence="12" key="3">
    <citation type="submission" date="2015-06" db="UniProtKB">
        <authorList>
            <consortium name="EnsemblMetazoa"/>
        </authorList>
    </citation>
    <scope>IDENTIFICATION</scope>
</reference>
<evidence type="ECO:0000256" key="8">
    <source>
        <dbReference type="RuleBase" id="RU280814"/>
    </source>
</evidence>
<dbReference type="InterPro" id="IPR032394">
    <property type="entry name" value="Anoct_dimer"/>
</dbReference>
<dbReference type="EMBL" id="AMQN01007128">
    <property type="status" value="NOT_ANNOTATED_CDS"/>
    <property type="molecule type" value="Genomic_DNA"/>
</dbReference>
<evidence type="ECO:0000313" key="11">
    <source>
        <dbReference type="EMBL" id="ELU07311.1"/>
    </source>
</evidence>
<sequence length="813" mass="95454">MFFRDGQRRIDYILAYHDTDDIELISWRDKFEENLKKEGLELETEHKKDSQDGKTHFVKVHAPWDVLTRVAELTKMKMPIKEYDTNLYDTGCLSKLPNPMLIEDGVIPEEPEYFTADFSRERMKMFIIEDQNTFFTNAQRSFIVYELLLRTRYTETSDKFGIDRLIRHAAYSAAFPLHEFISFIQGISIGIYLQLLYETWARPGRWLYFQPTDLVRKYYGEKVGIYFTWLGFYTTMLIPASILGVIVFIYGCATLFKNPPSEEVCDESGAGNLTMCPLCDRHCSYWKLKTSCMYSRLTYLFDNGGTVFFACFMAIWATLFLEFWKRKQAELQYDWDVADFDYEEHVRPEFEARCKKRRLNPVTQMMEPFMPIYSRIPRWCTSFSVVLFMICCVICAVFGVIMYRVVVVTLLYSVPNPYVQQFASITTSCTAAVISLIIIMLLNRLYEKVALFLTELERPRTESEYEDSYTFKMFLFQFINYYSSLFYIAFFKGRLAGRPGDYDYSLGYRAEECDPAGCLIELCIQLGIVMIGKQAYNNFKEITLPKIMNWMRSRGAKKNETEENLYTRWEQDYDLNAVPLMGLFDEYLEMVIQYGFTTIFVAAFPLAPLCALINNIIEIRLDAYKLTTQMRRSVALRAQDIGIWLNILQGITFMAVLTNAFIIAWTSDFVPKLVYRYTQEPGTLDGYVNQSLSFFDVKDFQERSIPKNNASELFGDVTYCRYKDQREPPWSPNRYDYTSTHWHTFCAQLAFVIIFEHLVFFLTWLVAYLVPDVPARIRMLMLREVYLAKEAKYDASFSTLHSDRRQESLDKTV</sequence>
<keyword evidence="6 8" id="KW-0472">Membrane</keyword>
<reference evidence="13" key="1">
    <citation type="submission" date="2012-12" db="EMBL/GenBank/DDBJ databases">
        <authorList>
            <person name="Hellsten U."/>
            <person name="Grimwood J."/>
            <person name="Chapman J.A."/>
            <person name="Shapiro H."/>
            <person name="Aerts A."/>
            <person name="Otillar R.P."/>
            <person name="Terry A.Y."/>
            <person name="Boore J.L."/>
            <person name="Simakov O."/>
            <person name="Marletaz F."/>
            <person name="Cho S.-J."/>
            <person name="Edsinger-Gonzales E."/>
            <person name="Havlak P."/>
            <person name="Kuo D.-H."/>
            <person name="Larsson T."/>
            <person name="Lv J."/>
            <person name="Arendt D."/>
            <person name="Savage R."/>
            <person name="Osoegawa K."/>
            <person name="de Jong P."/>
            <person name="Lindberg D.R."/>
            <person name="Seaver E.C."/>
            <person name="Weisblat D.A."/>
            <person name="Putnam N.H."/>
            <person name="Grigoriev I.V."/>
            <person name="Rokhsar D.S."/>
        </authorList>
    </citation>
    <scope>NUCLEOTIDE SEQUENCE</scope>
    <source>
        <strain evidence="13">I ESC-2004</strain>
    </source>
</reference>
<dbReference type="InterPro" id="IPR049452">
    <property type="entry name" value="Anoctamin_TM"/>
</dbReference>
<dbReference type="Pfam" id="PF04547">
    <property type="entry name" value="Anoctamin"/>
    <property type="match status" value="1"/>
</dbReference>
<reference evidence="11 13" key="2">
    <citation type="journal article" date="2013" name="Nature">
        <title>Insights into bilaterian evolution from three spiralian genomes.</title>
        <authorList>
            <person name="Simakov O."/>
            <person name="Marletaz F."/>
            <person name="Cho S.J."/>
            <person name="Edsinger-Gonzales E."/>
            <person name="Havlak P."/>
            <person name="Hellsten U."/>
            <person name="Kuo D.H."/>
            <person name="Larsson T."/>
            <person name="Lv J."/>
            <person name="Arendt D."/>
            <person name="Savage R."/>
            <person name="Osoegawa K."/>
            <person name="de Jong P."/>
            <person name="Grimwood J."/>
            <person name="Chapman J.A."/>
            <person name="Shapiro H."/>
            <person name="Aerts A."/>
            <person name="Otillar R.P."/>
            <person name="Terry A.Y."/>
            <person name="Boore J.L."/>
            <person name="Grigoriev I.V."/>
            <person name="Lindberg D.R."/>
            <person name="Seaver E.C."/>
            <person name="Weisblat D.A."/>
            <person name="Putnam N.H."/>
            <person name="Rokhsar D.S."/>
        </authorList>
    </citation>
    <scope>NUCLEOTIDE SEQUENCE</scope>
    <source>
        <strain evidence="11 13">I ESC-2004</strain>
    </source>
</reference>
<feature type="domain" description="Anoctamin transmembrane" evidence="9">
    <location>
        <begin position="215"/>
        <end position="783"/>
    </location>
</feature>
<keyword evidence="5 8" id="KW-1133">Transmembrane helix</keyword>
<evidence type="ECO:0000259" key="9">
    <source>
        <dbReference type="Pfam" id="PF04547"/>
    </source>
</evidence>
<dbReference type="OrthoDB" id="296386at2759"/>
<evidence type="ECO:0000256" key="7">
    <source>
        <dbReference type="ARBA" id="ARBA00023180"/>
    </source>
</evidence>
<keyword evidence="13" id="KW-1185">Reference proteome</keyword>
<feature type="transmembrane region" description="Helical" evidence="8">
    <location>
        <begin position="641"/>
        <end position="665"/>
    </location>
</feature>
<dbReference type="EnsemblMetazoa" id="CapteT153854">
    <property type="protein sequence ID" value="CapteP153854"/>
    <property type="gene ID" value="CapteG153854"/>
</dbReference>
<protein>
    <recommendedName>
        <fullName evidence="8">Anoctamin</fullName>
    </recommendedName>
</protein>
<feature type="transmembrane region" description="Helical" evidence="8">
    <location>
        <begin position="469"/>
        <end position="490"/>
    </location>
</feature>
<accession>R7UV80</accession>
<evidence type="ECO:0000256" key="5">
    <source>
        <dbReference type="ARBA" id="ARBA00022989"/>
    </source>
</evidence>
<evidence type="ECO:0000259" key="10">
    <source>
        <dbReference type="Pfam" id="PF16178"/>
    </source>
</evidence>
<feature type="transmembrane region" description="Helical" evidence="8">
    <location>
        <begin position="305"/>
        <end position="324"/>
    </location>
</feature>
<evidence type="ECO:0000313" key="12">
    <source>
        <dbReference type="EnsemblMetazoa" id="CapteP153854"/>
    </source>
</evidence>
<keyword evidence="4 8" id="KW-0812">Transmembrane</keyword>
<dbReference type="GO" id="GO:0046983">
    <property type="term" value="F:protein dimerization activity"/>
    <property type="evidence" value="ECO:0007669"/>
    <property type="project" value="InterPro"/>
</dbReference>
<dbReference type="GO" id="GO:0005886">
    <property type="term" value="C:plasma membrane"/>
    <property type="evidence" value="ECO:0007669"/>
    <property type="project" value="UniProtKB-SubCell"/>
</dbReference>
<dbReference type="PANTHER" id="PTHR12308:SF84">
    <property type="entry name" value="ANOCTAMIN"/>
    <property type="match status" value="1"/>
</dbReference>
<feature type="transmembrane region" description="Helical" evidence="8">
    <location>
        <begin position="422"/>
        <end position="442"/>
    </location>
</feature>
<proteinExistence type="inferred from homology"/>
<dbReference type="Proteomes" id="UP000014760">
    <property type="component" value="Unassembled WGS sequence"/>
</dbReference>
<comment type="subcellular location">
    <subcellularLocation>
        <location evidence="1">Cell membrane</location>
        <topology evidence="1">Multi-pass membrane protein</topology>
    </subcellularLocation>
    <subcellularLocation>
        <location evidence="8">Membrane</location>
        <topology evidence="8">Multi-pass membrane protein</topology>
    </subcellularLocation>
</comment>
<evidence type="ECO:0000256" key="3">
    <source>
        <dbReference type="ARBA" id="ARBA00022475"/>
    </source>
</evidence>
<evidence type="ECO:0000256" key="2">
    <source>
        <dbReference type="ARBA" id="ARBA00009671"/>
    </source>
</evidence>
<dbReference type="HOGENOM" id="CLU_006685_1_3_1"/>
<name>R7UV80_CAPTE</name>
<evidence type="ECO:0000256" key="1">
    <source>
        <dbReference type="ARBA" id="ARBA00004651"/>
    </source>
</evidence>
<keyword evidence="7" id="KW-0325">Glycoprotein</keyword>
<dbReference type="FunCoup" id="R7UV80">
    <property type="interactions" value="78"/>
</dbReference>
<organism evidence="11">
    <name type="scientific">Capitella teleta</name>
    <name type="common">Polychaete worm</name>
    <dbReference type="NCBI Taxonomy" id="283909"/>
    <lineage>
        <taxon>Eukaryota</taxon>
        <taxon>Metazoa</taxon>
        <taxon>Spiralia</taxon>
        <taxon>Lophotrochozoa</taxon>
        <taxon>Annelida</taxon>
        <taxon>Polychaeta</taxon>
        <taxon>Sedentaria</taxon>
        <taxon>Scolecida</taxon>
        <taxon>Capitellidae</taxon>
        <taxon>Capitella</taxon>
    </lineage>
</organism>
<evidence type="ECO:0000313" key="13">
    <source>
        <dbReference type="Proteomes" id="UP000014760"/>
    </source>
</evidence>